<accession>A0ABV0GGI9</accession>
<protein>
    <submittedName>
        <fullName evidence="9">YetF domain-containing protein</fullName>
    </submittedName>
</protein>
<gene>
    <name evidence="9" type="ORF">ABDJ40_15615</name>
</gene>
<evidence type="ECO:0000256" key="6">
    <source>
        <dbReference type="ARBA" id="ARBA00023136"/>
    </source>
</evidence>
<dbReference type="Gene3D" id="3.30.240.20">
    <property type="entry name" value="bsu07140 like domains"/>
    <property type="match status" value="1"/>
</dbReference>
<evidence type="ECO:0000256" key="4">
    <source>
        <dbReference type="ARBA" id="ARBA00022692"/>
    </source>
</evidence>
<evidence type="ECO:0000256" key="7">
    <source>
        <dbReference type="SAM" id="Phobius"/>
    </source>
</evidence>
<organism evidence="9 10">
    <name type="scientific">Roseateles flavus</name>
    <dbReference type="NCBI Taxonomy" id="3149041"/>
    <lineage>
        <taxon>Bacteria</taxon>
        <taxon>Pseudomonadati</taxon>
        <taxon>Pseudomonadota</taxon>
        <taxon>Betaproteobacteria</taxon>
        <taxon>Burkholderiales</taxon>
        <taxon>Sphaerotilaceae</taxon>
        <taxon>Roseateles</taxon>
    </lineage>
</organism>
<sequence>MNALPPWPPLPDWSSVFAFSLHPLELALRGTVMYWLLFLMFRFVLRRDAGSIGLADVLLLVLIADASQNAMAGEYRSIGDGVALVGTIAGWNWVIDWAGYRSRLLRRFLQAPATLLVREGQVLQANLRREMITRDELMGALHREGLTRLDEVARAWMESDGSITVVPRD</sequence>
<dbReference type="Proteomes" id="UP001462640">
    <property type="component" value="Unassembled WGS sequence"/>
</dbReference>
<comment type="caution">
    <text evidence="9">The sequence shown here is derived from an EMBL/GenBank/DDBJ whole genome shotgun (WGS) entry which is preliminary data.</text>
</comment>
<evidence type="ECO:0000256" key="1">
    <source>
        <dbReference type="ARBA" id="ARBA00004651"/>
    </source>
</evidence>
<keyword evidence="6 7" id="KW-0472">Membrane</keyword>
<reference evidence="9 10" key="1">
    <citation type="submission" date="2024-05" db="EMBL/GenBank/DDBJ databases">
        <title>Roseateles sp. 2.12 16S ribosomal RNA gene Genome sequencing and assembly.</title>
        <authorList>
            <person name="Woo H."/>
        </authorList>
    </citation>
    <scope>NUCLEOTIDE SEQUENCE [LARGE SCALE GENOMIC DNA]</scope>
    <source>
        <strain evidence="9 10">2.12</strain>
    </source>
</reference>
<dbReference type="EMBL" id="JBDPZC010000007">
    <property type="protein sequence ID" value="MEO3714193.1"/>
    <property type="molecule type" value="Genomic_DNA"/>
</dbReference>
<dbReference type="RefSeq" id="WP_347611264.1">
    <property type="nucleotide sequence ID" value="NZ_JBDPZC010000007.1"/>
</dbReference>
<evidence type="ECO:0000313" key="10">
    <source>
        <dbReference type="Proteomes" id="UP001462640"/>
    </source>
</evidence>
<feature type="domain" description="YetF C-terminal" evidence="8">
    <location>
        <begin position="101"/>
        <end position="168"/>
    </location>
</feature>
<evidence type="ECO:0000256" key="2">
    <source>
        <dbReference type="ARBA" id="ARBA00006448"/>
    </source>
</evidence>
<comment type="similarity">
    <text evidence="2">Belongs to the UPF0702 family.</text>
</comment>
<proteinExistence type="inferred from homology"/>
<dbReference type="Pfam" id="PF04239">
    <property type="entry name" value="DUF421"/>
    <property type="match status" value="1"/>
</dbReference>
<keyword evidence="3" id="KW-1003">Cell membrane</keyword>
<dbReference type="InterPro" id="IPR023090">
    <property type="entry name" value="UPF0702_alpha/beta_dom_sf"/>
</dbReference>
<feature type="transmembrane region" description="Helical" evidence="7">
    <location>
        <begin position="26"/>
        <end position="45"/>
    </location>
</feature>
<evidence type="ECO:0000256" key="3">
    <source>
        <dbReference type="ARBA" id="ARBA00022475"/>
    </source>
</evidence>
<evidence type="ECO:0000256" key="5">
    <source>
        <dbReference type="ARBA" id="ARBA00022989"/>
    </source>
</evidence>
<keyword evidence="4 7" id="KW-0812">Transmembrane</keyword>
<dbReference type="PANTHER" id="PTHR34582:SF6">
    <property type="entry name" value="UPF0702 TRANSMEMBRANE PROTEIN YCAP"/>
    <property type="match status" value="1"/>
</dbReference>
<evidence type="ECO:0000259" key="8">
    <source>
        <dbReference type="Pfam" id="PF04239"/>
    </source>
</evidence>
<dbReference type="PANTHER" id="PTHR34582">
    <property type="entry name" value="UPF0702 TRANSMEMBRANE PROTEIN YCAP"/>
    <property type="match status" value="1"/>
</dbReference>
<comment type="subcellular location">
    <subcellularLocation>
        <location evidence="1">Cell membrane</location>
        <topology evidence="1">Multi-pass membrane protein</topology>
    </subcellularLocation>
</comment>
<dbReference type="InterPro" id="IPR007353">
    <property type="entry name" value="DUF421"/>
</dbReference>
<name>A0ABV0GGI9_9BURK</name>
<keyword evidence="5 7" id="KW-1133">Transmembrane helix</keyword>
<evidence type="ECO:0000313" key="9">
    <source>
        <dbReference type="EMBL" id="MEO3714193.1"/>
    </source>
</evidence>
<keyword evidence="10" id="KW-1185">Reference proteome</keyword>